<comment type="caution">
    <text evidence="1">The sequence shown here is derived from an EMBL/GenBank/DDBJ whole genome shotgun (WGS) entry which is preliminary data.</text>
</comment>
<reference evidence="2" key="1">
    <citation type="journal article" date="2019" name="Int. J. Syst. Evol. Microbiol.">
        <title>The Global Catalogue of Microorganisms (GCM) 10K type strain sequencing project: providing services to taxonomists for standard genome sequencing and annotation.</title>
        <authorList>
            <consortium name="The Broad Institute Genomics Platform"/>
            <consortium name="The Broad Institute Genome Sequencing Center for Infectious Disease"/>
            <person name="Wu L."/>
            <person name="Ma J."/>
        </authorList>
    </citation>
    <scope>NUCLEOTIDE SEQUENCE [LARGE SCALE GENOMIC DNA]</scope>
    <source>
        <strain evidence="2">CGMCC 4.7152</strain>
    </source>
</reference>
<dbReference type="Proteomes" id="UP001595912">
    <property type="component" value="Unassembled WGS sequence"/>
</dbReference>
<name>A0ABV9WCI7_9ACTN</name>
<dbReference type="EMBL" id="JBHSIU010000092">
    <property type="protein sequence ID" value="MFC5006163.1"/>
    <property type="molecule type" value="Genomic_DNA"/>
</dbReference>
<sequence>MVIPSPLRESLQSPVFWARYTFAHEDGPGADRLGDLEELLDDDLDDDEEQSEEAALEAQFDVGGGYRVLLTVDSQVDSYSLGIVAPDSADTAELGWDDLAHWHPYALRWSELDLICWAVAALDPQLPHPGAPLALLCRFAAVFEDDDVDRAVAAVDAAYASLRPQQWDGYWPRGTDWLDRADFRGQHVVWQRDQAGNLWARQEPVHETDFYSTRVEPAAGTDHFPYARLQALLAAAAATLNTNVA</sequence>
<evidence type="ECO:0000313" key="1">
    <source>
        <dbReference type="EMBL" id="MFC5006163.1"/>
    </source>
</evidence>
<evidence type="ECO:0000313" key="2">
    <source>
        <dbReference type="Proteomes" id="UP001595912"/>
    </source>
</evidence>
<protein>
    <submittedName>
        <fullName evidence="1">Uncharacterized protein</fullName>
    </submittedName>
</protein>
<proteinExistence type="predicted"/>
<keyword evidence="2" id="KW-1185">Reference proteome</keyword>
<dbReference type="RefSeq" id="WP_380126771.1">
    <property type="nucleotide sequence ID" value="NZ_JBHSIU010000092.1"/>
</dbReference>
<gene>
    <name evidence="1" type="ORF">ACFPIJ_51140</name>
</gene>
<organism evidence="1 2">
    <name type="scientific">Dactylosporangium cerinum</name>
    <dbReference type="NCBI Taxonomy" id="1434730"/>
    <lineage>
        <taxon>Bacteria</taxon>
        <taxon>Bacillati</taxon>
        <taxon>Actinomycetota</taxon>
        <taxon>Actinomycetes</taxon>
        <taxon>Micromonosporales</taxon>
        <taxon>Micromonosporaceae</taxon>
        <taxon>Dactylosporangium</taxon>
    </lineage>
</organism>
<accession>A0ABV9WCI7</accession>